<evidence type="ECO:0000256" key="2">
    <source>
        <dbReference type="ARBA" id="ARBA00012282"/>
    </source>
</evidence>
<reference evidence="10" key="1">
    <citation type="journal article" date="2015" name="BMC Genomics">
        <title>Genome mining reveals unlocked bioactive potential of marine Gram-negative bacteria.</title>
        <authorList>
            <person name="Machado H."/>
            <person name="Sonnenschein E.C."/>
            <person name="Melchiorsen J."/>
            <person name="Gram L."/>
        </authorList>
    </citation>
    <scope>NUCLEOTIDE SEQUENCE</scope>
    <source>
        <strain evidence="10">S2052</strain>
    </source>
</reference>
<name>A0A837GAA0_9VIBR</name>
<comment type="subcellular location">
    <subcellularLocation>
        <location evidence="1">Cell membrane</location>
        <topology evidence="1">Multi-pass membrane protein</topology>
    </subcellularLocation>
</comment>
<evidence type="ECO:0000256" key="8">
    <source>
        <dbReference type="ARBA" id="ARBA00023136"/>
    </source>
</evidence>
<dbReference type="GO" id="GO:0005886">
    <property type="term" value="C:plasma membrane"/>
    <property type="evidence" value="ECO:0007669"/>
    <property type="project" value="UniProtKB-SubCell"/>
</dbReference>
<gene>
    <name evidence="10" type="ORF">TW71_05665</name>
</gene>
<comment type="catalytic activity">
    <reaction evidence="9">
        <text>3',3'-c-di-GMP + H2O = 5'-phosphoguanylyl(3'-&gt;5')guanosine + H(+)</text>
        <dbReference type="Rhea" id="RHEA:24902"/>
        <dbReference type="ChEBI" id="CHEBI:15377"/>
        <dbReference type="ChEBI" id="CHEBI:15378"/>
        <dbReference type="ChEBI" id="CHEBI:58754"/>
        <dbReference type="ChEBI" id="CHEBI:58805"/>
        <dbReference type="EC" id="3.1.4.52"/>
    </reaction>
</comment>
<dbReference type="CDD" id="cd01948">
    <property type="entry name" value="EAL"/>
    <property type="match status" value="1"/>
</dbReference>
<dbReference type="InterPro" id="IPR035919">
    <property type="entry name" value="EAL_sf"/>
</dbReference>
<dbReference type="SUPFAM" id="SSF141868">
    <property type="entry name" value="EAL domain-like"/>
    <property type="match status" value="1"/>
</dbReference>
<sequence length="529" mass="60325">MNYKIQCYLANGREVFAHLPNLFPIAGIFGAVFIVSFIWNYHQTREQAVLDGNHSVTTLENYIDRVASELIVLKKNVSASCSEEDKLALRAHMFHSDMIKEIGLYQGSHVYCTSNEGPTRIRLFSSVLQRISESSNNITISLTKSKSKLNSFFIYVSSDDGTGINALLPPNQFLQQTSSLLDNQHYGYQIQVLSRSIQGQHQISEYMTTPFNFSSQLYPLSVKIQLDTAAYLHHYQQNIWQVVLFAFALSLIYILLRHHTLVRHSIEFCLNKAISERQIELYLQPIVDIETRNVVGSEALLRWNHPLKGRISPEIFIPLAEKLDLIDDLTRHTFQSVTEFLTQNGHNLGNHYISINLSRTSLLKPDFMAFLQSYAKENPAYVQHILIEVTENLDFPADQLKNALSSLQRISQLGFEVAVDDFGTGYSGLNLIRQHKFNVMKIDKVFINSLGADTHIKPVIQSMVSLAKELNMKVIAEGVENELQISQLNELGVRYIQGFYYSRPIKPEALVEYTVTPFSVRFANRSICY</sequence>
<dbReference type="PANTHER" id="PTHR33121">
    <property type="entry name" value="CYCLIC DI-GMP PHOSPHODIESTERASE PDEF"/>
    <property type="match status" value="1"/>
</dbReference>
<dbReference type="SMART" id="SM00052">
    <property type="entry name" value="EAL"/>
    <property type="match status" value="1"/>
</dbReference>
<keyword evidence="7" id="KW-1133">Transmembrane helix</keyword>
<keyword evidence="6" id="KW-0378">Hydrolase</keyword>
<proteinExistence type="predicted"/>
<dbReference type="Gene3D" id="3.20.20.450">
    <property type="entry name" value="EAL domain"/>
    <property type="match status" value="1"/>
</dbReference>
<dbReference type="AlphaFoldDB" id="A0A837GAA0"/>
<dbReference type="PROSITE" id="PS50883">
    <property type="entry name" value="EAL"/>
    <property type="match status" value="1"/>
</dbReference>
<protein>
    <recommendedName>
        <fullName evidence="2">cyclic-guanylate-specific phosphodiesterase</fullName>
        <ecNumber evidence="2">3.1.4.52</ecNumber>
    </recommendedName>
</protein>
<keyword evidence="8" id="KW-0472">Membrane</keyword>
<accession>A0A837GAA0</accession>
<keyword evidence="4" id="KW-0973">c-di-GMP</keyword>
<evidence type="ECO:0000256" key="9">
    <source>
        <dbReference type="ARBA" id="ARBA00034290"/>
    </source>
</evidence>
<organism evidence="10">
    <name type="scientific">Vibrio coralliilyticus</name>
    <dbReference type="NCBI Taxonomy" id="190893"/>
    <lineage>
        <taxon>Bacteria</taxon>
        <taxon>Pseudomonadati</taxon>
        <taxon>Pseudomonadota</taxon>
        <taxon>Gammaproteobacteria</taxon>
        <taxon>Vibrionales</taxon>
        <taxon>Vibrionaceae</taxon>
        <taxon>Vibrio</taxon>
    </lineage>
</organism>
<evidence type="ECO:0000256" key="3">
    <source>
        <dbReference type="ARBA" id="ARBA00022475"/>
    </source>
</evidence>
<dbReference type="InterPro" id="IPR024744">
    <property type="entry name" value="CSS-motif_dom"/>
</dbReference>
<comment type="caution">
    <text evidence="10">The sequence shown here is derived from an EMBL/GenBank/DDBJ whole genome shotgun (WGS) entry which is preliminary data.</text>
</comment>
<dbReference type="GO" id="GO:0071111">
    <property type="term" value="F:cyclic-guanylate-specific phosphodiesterase activity"/>
    <property type="evidence" value="ECO:0007669"/>
    <property type="project" value="UniProtKB-EC"/>
</dbReference>
<dbReference type="Pfam" id="PF00563">
    <property type="entry name" value="EAL"/>
    <property type="match status" value="1"/>
</dbReference>
<evidence type="ECO:0000256" key="4">
    <source>
        <dbReference type="ARBA" id="ARBA00022636"/>
    </source>
</evidence>
<dbReference type="EC" id="3.1.4.52" evidence="2"/>
<dbReference type="RefSeq" id="WP_045985259.1">
    <property type="nucleotide sequence ID" value="NZ_CP063052.1"/>
</dbReference>
<evidence type="ECO:0000256" key="5">
    <source>
        <dbReference type="ARBA" id="ARBA00022692"/>
    </source>
</evidence>
<evidence type="ECO:0000256" key="7">
    <source>
        <dbReference type="ARBA" id="ARBA00022989"/>
    </source>
</evidence>
<dbReference type="InterPro" id="IPR001633">
    <property type="entry name" value="EAL_dom"/>
</dbReference>
<dbReference type="EMBL" id="JXXR01000003">
    <property type="protein sequence ID" value="KJY76825.1"/>
    <property type="molecule type" value="Genomic_DNA"/>
</dbReference>
<keyword evidence="5" id="KW-0812">Transmembrane</keyword>
<keyword evidence="3" id="KW-1003">Cell membrane</keyword>
<dbReference type="Pfam" id="PF12792">
    <property type="entry name" value="CSS-motif"/>
    <property type="match status" value="1"/>
</dbReference>
<evidence type="ECO:0000313" key="10">
    <source>
        <dbReference type="EMBL" id="KJY76825.1"/>
    </source>
</evidence>
<dbReference type="InterPro" id="IPR050706">
    <property type="entry name" value="Cyclic-di-GMP_PDE-like"/>
</dbReference>
<evidence type="ECO:0000256" key="6">
    <source>
        <dbReference type="ARBA" id="ARBA00022801"/>
    </source>
</evidence>
<dbReference type="PANTHER" id="PTHR33121:SF79">
    <property type="entry name" value="CYCLIC DI-GMP PHOSPHODIESTERASE PDED-RELATED"/>
    <property type="match status" value="1"/>
</dbReference>
<evidence type="ECO:0000256" key="1">
    <source>
        <dbReference type="ARBA" id="ARBA00004651"/>
    </source>
</evidence>